<protein>
    <submittedName>
        <fullName evidence="1">Uncharacterized protein</fullName>
    </submittedName>
</protein>
<evidence type="ECO:0000313" key="1">
    <source>
        <dbReference type="EMBL" id="AIF26686.1"/>
    </source>
</evidence>
<sequence length="577" mass="60890">MANIVTKMLLDDKEYTTKLNKAKQNTSEFKKEVDAMGKKMSGDIVKGFTAVGVAIGVAGGAMETFKKFVNATNEGADKWDATLRGLTNSVNAFFTALRSGDFTSFSMGLDALYEKGKLAAQALDALGNATMSFDYFSSQYSAQFAEAVTTMRDTQAGAADREAAKATAEKLLGKQTEIVGQLKIKVTNAIQSLMTETNHLSAGAVGILDLNTILGLDIMSYGEDEKQRLAQEYKKYLEDVQRIAVPQKVVGRTATGMAITKNDYSTSEYQKQLAAVASNYKDAILYNELLVNKSDEWLQNLIAIAKQAFSAEQSLAGMERMLNRAGNSIKGGSGSSDIVHDTLGGMGSASGLSSAGRPAGAASIATPEAVAIKQVAKEYVDFDGIYQELIEDENKLERLNAKSADGWYNVADAMAGVGDIARALSGALNEDAAAWLNYAANAVQSVSAVVQSIGVLVASAQARKQAEAEAAIAGAASSVASVPIVGWATALAAVGSMIAAFSSIPKFATGGIVPGSSFTGDNVLARVNSGEMILNRDQQALLSQRLNGGGAKVEFFIQGQNLRGLLTNQITLDSRRL</sequence>
<accession>A0A0H3U856</accession>
<name>A0A0H3U856_9BACT</name>
<proteinExistence type="predicted"/>
<dbReference type="AlphaFoldDB" id="A0A0H3U856"/>
<reference evidence="1" key="1">
    <citation type="submission" date="2013-08" db="EMBL/GenBank/DDBJ databases">
        <title>Comparison of modified E. coli strains.</title>
        <authorList>
            <person name="Juergensen J."/>
            <person name="Bonge A."/>
            <person name="Streit W.R."/>
        </authorList>
    </citation>
    <scope>NUCLEOTIDE SEQUENCE</scope>
</reference>
<organism evidence="1">
    <name type="scientific">uncultured bacterium fosmid pJB83B9</name>
    <dbReference type="NCBI Taxonomy" id="1478070"/>
    <lineage>
        <taxon>Bacteria</taxon>
        <taxon>environmental samples</taxon>
    </lineage>
</organism>
<dbReference type="EMBL" id="KF540242">
    <property type="protein sequence ID" value="AIF26686.1"/>
    <property type="molecule type" value="Genomic_DNA"/>
</dbReference>